<dbReference type="EnsemblPlants" id="LPERR11G11000.1">
    <property type="protein sequence ID" value="LPERR11G11000.1"/>
    <property type="gene ID" value="LPERR11G11000"/>
</dbReference>
<dbReference type="STRING" id="77586.A0A0D9XS62"/>
<dbReference type="InterPro" id="IPR011009">
    <property type="entry name" value="Kinase-like_dom_sf"/>
</dbReference>
<dbReference type="Proteomes" id="UP000032180">
    <property type="component" value="Chromosome 11"/>
</dbReference>
<dbReference type="PANTHER" id="PTHR27001:SF931">
    <property type="entry name" value="OS11G0664100 PROTEIN"/>
    <property type="match status" value="1"/>
</dbReference>
<keyword evidence="5" id="KW-1185">Reference proteome</keyword>
<dbReference type="InterPro" id="IPR020635">
    <property type="entry name" value="Tyr_kinase_cat_dom"/>
</dbReference>
<evidence type="ECO:0000256" key="2">
    <source>
        <dbReference type="ARBA" id="ARBA00022840"/>
    </source>
</evidence>
<dbReference type="Gramene" id="LPERR11G11000.1">
    <property type="protein sequence ID" value="LPERR11G11000.1"/>
    <property type="gene ID" value="LPERR11G11000"/>
</dbReference>
<dbReference type="HOGENOM" id="CLU_1565125_0_0_1"/>
<dbReference type="GO" id="GO:0004713">
    <property type="term" value="F:protein tyrosine kinase activity"/>
    <property type="evidence" value="ECO:0007669"/>
    <property type="project" value="InterPro"/>
</dbReference>
<dbReference type="GO" id="GO:0005886">
    <property type="term" value="C:plasma membrane"/>
    <property type="evidence" value="ECO:0007669"/>
    <property type="project" value="TreeGrafter"/>
</dbReference>
<dbReference type="SMART" id="SM00219">
    <property type="entry name" value="TyrKc"/>
    <property type="match status" value="1"/>
</dbReference>
<keyword evidence="2" id="KW-0067">ATP-binding</keyword>
<feature type="domain" description="Tyrosine-protein kinase catalytic" evidence="3">
    <location>
        <begin position="18"/>
        <end position="161"/>
    </location>
</feature>
<evidence type="ECO:0000259" key="3">
    <source>
        <dbReference type="SMART" id="SM00219"/>
    </source>
</evidence>
<dbReference type="Gene3D" id="1.10.510.10">
    <property type="entry name" value="Transferase(Phosphotransferase) domain 1"/>
    <property type="match status" value="1"/>
</dbReference>
<evidence type="ECO:0000256" key="1">
    <source>
        <dbReference type="ARBA" id="ARBA00022741"/>
    </source>
</evidence>
<dbReference type="SUPFAM" id="SSF56112">
    <property type="entry name" value="Protein kinase-like (PK-like)"/>
    <property type="match status" value="1"/>
</dbReference>
<reference evidence="4 5" key="1">
    <citation type="submission" date="2012-08" db="EMBL/GenBank/DDBJ databases">
        <title>Oryza genome evolution.</title>
        <authorList>
            <person name="Wing R.A."/>
        </authorList>
    </citation>
    <scope>NUCLEOTIDE SEQUENCE</scope>
</reference>
<evidence type="ECO:0000313" key="4">
    <source>
        <dbReference type="EnsemblPlants" id="LPERR11G11000.1"/>
    </source>
</evidence>
<evidence type="ECO:0000313" key="5">
    <source>
        <dbReference type="Proteomes" id="UP000032180"/>
    </source>
</evidence>
<dbReference type="Gene3D" id="3.30.200.20">
    <property type="entry name" value="Phosphorylase Kinase, domain 1"/>
    <property type="match status" value="1"/>
</dbReference>
<dbReference type="AlphaFoldDB" id="A0A0D9XS62"/>
<reference evidence="4 5" key="2">
    <citation type="submission" date="2013-12" db="EMBL/GenBank/DDBJ databases">
        <authorList>
            <person name="Yu Y."/>
            <person name="Lee S."/>
            <person name="de Baynast K."/>
            <person name="Wissotski M."/>
            <person name="Liu L."/>
            <person name="Talag J."/>
            <person name="Goicoechea J."/>
            <person name="Angelova A."/>
            <person name="Jetty R."/>
            <person name="Kudrna D."/>
            <person name="Golser W."/>
            <person name="Rivera L."/>
            <person name="Zhang J."/>
            <person name="Wing R."/>
        </authorList>
    </citation>
    <scope>NUCLEOTIDE SEQUENCE</scope>
</reference>
<reference evidence="4" key="3">
    <citation type="submission" date="2015-04" db="UniProtKB">
        <authorList>
            <consortium name="EnsemblPlants"/>
        </authorList>
    </citation>
    <scope>IDENTIFICATION</scope>
</reference>
<dbReference type="GO" id="GO:0005524">
    <property type="term" value="F:ATP binding"/>
    <property type="evidence" value="ECO:0007669"/>
    <property type="project" value="UniProtKB-KW"/>
</dbReference>
<dbReference type="EnsemblPlants" id="LPERR11G11000.2">
    <property type="protein sequence ID" value="LPERR11G11000.2"/>
    <property type="gene ID" value="LPERR11G11000"/>
</dbReference>
<name>A0A0D9XS62_9ORYZ</name>
<keyword evidence="1" id="KW-0547">Nucleotide-binding</keyword>
<organism evidence="4 5">
    <name type="scientific">Leersia perrieri</name>
    <dbReference type="NCBI Taxonomy" id="77586"/>
    <lineage>
        <taxon>Eukaryota</taxon>
        <taxon>Viridiplantae</taxon>
        <taxon>Streptophyta</taxon>
        <taxon>Embryophyta</taxon>
        <taxon>Tracheophyta</taxon>
        <taxon>Spermatophyta</taxon>
        <taxon>Magnoliopsida</taxon>
        <taxon>Liliopsida</taxon>
        <taxon>Poales</taxon>
        <taxon>Poaceae</taxon>
        <taxon>BOP clade</taxon>
        <taxon>Oryzoideae</taxon>
        <taxon>Oryzeae</taxon>
        <taxon>Oryzinae</taxon>
        <taxon>Leersia</taxon>
    </lineage>
</organism>
<dbReference type="PANTHER" id="PTHR27001">
    <property type="entry name" value="OS01G0253100 PROTEIN"/>
    <property type="match status" value="1"/>
</dbReference>
<protein>
    <recommendedName>
        <fullName evidence="3">Tyrosine-protein kinase catalytic domain-containing protein</fullName>
    </recommendedName>
</protein>
<accession>A0A0D9XS62</accession>
<dbReference type="Gramene" id="LPERR11G11000.2">
    <property type="protein sequence ID" value="LPERR11G11000.2"/>
    <property type="gene ID" value="LPERR11G11000"/>
</dbReference>
<proteinExistence type="predicted"/>
<sequence>MELINFTHNDICMFTKNFSEKRCLGNPGAFGQVYKGRNKGKNHANCPKKVAVKVSKTKSSYLQKMWKDKTVKIADFGLATKNGEKMSFFHDRRFGIFNANDDETAQEKFDVFCFGNLIRELVLLERERWIPTKCPRILLANDCIANNPEDRPTMNQVVSKLKVLLTKWTMM</sequence>